<proteinExistence type="inferred from homology"/>
<evidence type="ECO:0000313" key="8">
    <source>
        <dbReference type="Proteomes" id="UP001143304"/>
    </source>
</evidence>
<dbReference type="EMBL" id="SHNO01000001">
    <property type="protein sequence ID" value="MCX2977649.1"/>
    <property type="molecule type" value="Genomic_DNA"/>
</dbReference>
<protein>
    <recommendedName>
        <fullName evidence="6">LPS-assembly lipoprotein LptE</fullName>
    </recommendedName>
</protein>
<sequence length="191" mass="21158">MRQRLSSHSGYNLFRSALLLCVLTLLTACGFQLRGIGGPTVPDEWKSMQLVSSNPNSEFSRAVFTRFAINGVQWQEAGFANYRLDLGNEQFRQSNLSIGADARVSEFELTMSVAFRVVDAEGEIAMTSTTVTVVRQMENDPRNVVGKEGELRLLQSEMRNELADKILRRIGFYASNLGNTAADSTADVAPR</sequence>
<dbReference type="RefSeq" id="WP_279249360.1">
    <property type="nucleotide sequence ID" value="NZ_SHNO01000001.1"/>
</dbReference>
<dbReference type="Pfam" id="PF04390">
    <property type="entry name" value="LptE"/>
    <property type="match status" value="1"/>
</dbReference>
<comment type="subcellular location">
    <subcellularLocation>
        <location evidence="6">Cell outer membrane</location>
        <topology evidence="6">Lipid-anchor</topology>
    </subcellularLocation>
</comment>
<dbReference type="Gene3D" id="3.30.160.150">
    <property type="entry name" value="Lipoprotein like domain"/>
    <property type="match status" value="1"/>
</dbReference>
<keyword evidence="3 6" id="KW-0564">Palmitate</keyword>
<evidence type="ECO:0000256" key="3">
    <source>
        <dbReference type="ARBA" id="ARBA00023139"/>
    </source>
</evidence>
<dbReference type="PROSITE" id="PS51257">
    <property type="entry name" value="PROKAR_LIPOPROTEIN"/>
    <property type="match status" value="1"/>
</dbReference>
<gene>
    <name evidence="6" type="primary">lptE</name>
    <name evidence="7" type="ORF">EYC82_09815</name>
</gene>
<comment type="caution">
    <text evidence="7">The sequence shown here is derived from an EMBL/GenBank/DDBJ whole genome shotgun (WGS) entry which is preliminary data.</text>
</comment>
<dbReference type="HAMAP" id="MF_01186">
    <property type="entry name" value="LPS_assembly_LptE"/>
    <property type="match status" value="1"/>
</dbReference>
<dbReference type="InterPro" id="IPR007485">
    <property type="entry name" value="LPS_assembly_LptE"/>
</dbReference>
<keyword evidence="8" id="KW-1185">Reference proteome</keyword>
<evidence type="ECO:0000256" key="1">
    <source>
        <dbReference type="ARBA" id="ARBA00022729"/>
    </source>
</evidence>
<keyword evidence="4 6" id="KW-0998">Cell outer membrane</keyword>
<dbReference type="PANTHER" id="PTHR38098">
    <property type="entry name" value="LPS-ASSEMBLY LIPOPROTEIN LPTE"/>
    <property type="match status" value="1"/>
</dbReference>
<evidence type="ECO:0000256" key="6">
    <source>
        <dbReference type="HAMAP-Rule" id="MF_01186"/>
    </source>
</evidence>
<evidence type="ECO:0000313" key="7">
    <source>
        <dbReference type="EMBL" id="MCX2977649.1"/>
    </source>
</evidence>
<evidence type="ECO:0000256" key="5">
    <source>
        <dbReference type="ARBA" id="ARBA00023288"/>
    </source>
</evidence>
<dbReference type="PANTHER" id="PTHR38098:SF1">
    <property type="entry name" value="LPS-ASSEMBLY LIPOPROTEIN LPTE"/>
    <property type="match status" value="1"/>
</dbReference>
<organism evidence="7 8">
    <name type="scientific">Candidatus Marimicrobium litorale</name>
    <dbReference type="NCBI Taxonomy" id="2518991"/>
    <lineage>
        <taxon>Bacteria</taxon>
        <taxon>Pseudomonadati</taxon>
        <taxon>Pseudomonadota</taxon>
        <taxon>Gammaproteobacteria</taxon>
        <taxon>Cellvibrionales</taxon>
        <taxon>Halieaceae</taxon>
        <taxon>Marimicrobium</taxon>
    </lineage>
</organism>
<accession>A0ABT3T5V4</accession>
<evidence type="ECO:0000256" key="4">
    <source>
        <dbReference type="ARBA" id="ARBA00023237"/>
    </source>
</evidence>
<comment type="function">
    <text evidence="6">Together with LptD, is involved in the assembly of lipopolysaccharide (LPS) at the surface of the outer membrane. Required for the proper assembly of LptD. Binds LPS and may serve as the LPS recognition site at the outer membrane.</text>
</comment>
<name>A0ABT3T5V4_9GAMM</name>
<dbReference type="Proteomes" id="UP001143304">
    <property type="component" value="Unassembled WGS sequence"/>
</dbReference>
<reference evidence="7" key="1">
    <citation type="submission" date="2019-02" db="EMBL/GenBank/DDBJ databases">
        <authorList>
            <person name="Li S.-H."/>
        </authorList>
    </citation>
    <scope>NUCLEOTIDE SEQUENCE</scope>
    <source>
        <strain evidence="7">IMCC11814</strain>
    </source>
</reference>
<comment type="similarity">
    <text evidence="6">Belongs to the LptE lipoprotein family.</text>
</comment>
<keyword evidence="1 6" id="KW-0732">Signal</keyword>
<keyword evidence="5 6" id="KW-0449">Lipoprotein</keyword>
<comment type="subunit">
    <text evidence="6">Component of the lipopolysaccharide transport and assembly complex. Interacts with LptD.</text>
</comment>
<evidence type="ECO:0000256" key="2">
    <source>
        <dbReference type="ARBA" id="ARBA00023136"/>
    </source>
</evidence>
<keyword evidence="2 6" id="KW-0472">Membrane</keyword>